<comment type="caution">
    <text evidence="1">The sequence shown here is derived from an EMBL/GenBank/DDBJ whole genome shotgun (WGS) entry which is preliminary data.</text>
</comment>
<reference evidence="1" key="1">
    <citation type="submission" date="2023-10" db="EMBL/GenBank/DDBJ databases">
        <title>Genome assembly of Pristionchus species.</title>
        <authorList>
            <person name="Yoshida K."/>
            <person name="Sommer R.J."/>
        </authorList>
    </citation>
    <scope>NUCLEOTIDE SEQUENCE</scope>
    <source>
        <strain evidence="1">RS0144</strain>
    </source>
</reference>
<accession>A0AAV5SL49</accession>
<dbReference type="Gene3D" id="3.40.630.30">
    <property type="match status" value="1"/>
</dbReference>
<proteinExistence type="predicted"/>
<sequence length="284" mass="32990">LFQISDTFDFPLLSLAAFKMSMHKAIRYMRDHKMTAKTLELAIKHRRILKEFRFEKIRSHHLPQLMDLSKGFFEDESLTSATQSTIDDCARMMEFVHSYAIAAQKVTDRSMICFHRESEYPIGFRLSHPVYRHESTAPFPIPVLPLMNKQELSLFSSLDETFNQVWRIFPDEEVIYKGEVCYIDRRFRSAGLFQVWVDYDLDFPLIAEETGARYFAAVGTALQSKGMYLQRGFHSAYTSPSTVRDKQGNEVPLPAGEMKLLVKDMVDASTIDVHPIWKALRWVE</sequence>
<dbReference type="EMBL" id="BTSX01000001">
    <property type="protein sequence ID" value="GMS80376.1"/>
    <property type="molecule type" value="Genomic_DNA"/>
</dbReference>
<dbReference type="Proteomes" id="UP001432027">
    <property type="component" value="Unassembled WGS sequence"/>
</dbReference>
<evidence type="ECO:0000313" key="2">
    <source>
        <dbReference type="Proteomes" id="UP001432027"/>
    </source>
</evidence>
<dbReference type="PANTHER" id="PTHR20905:SF30">
    <property type="entry name" value="N-ACETYLTRANSFERASE DOMAIN-CONTAINING PROTEIN"/>
    <property type="match status" value="1"/>
</dbReference>
<dbReference type="AlphaFoldDB" id="A0AAV5SL49"/>
<dbReference type="PANTHER" id="PTHR20905">
    <property type="entry name" value="N-ACETYLTRANSFERASE-RELATED"/>
    <property type="match status" value="1"/>
</dbReference>
<gene>
    <name evidence="1" type="ORF">PENTCL1PPCAC_2551</name>
</gene>
<evidence type="ECO:0000313" key="1">
    <source>
        <dbReference type="EMBL" id="GMS80376.1"/>
    </source>
</evidence>
<protein>
    <submittedName>
        <fullName evidence="1">Uncharacterized protein</fullName>
    </submittedName>
</protein>
<name>A0AAV5SL49_9BILA</name>
<dbReference type="GO" id="GO:0008080">
    <property type="term" value="F:N-acetyltransferase activity"/>
    <property type="evidence" value="ECO:0007669"/>
    <property type="project" value="TreeGrafter"/>
</dbReference>
<keyword evidence="2" id="KW-1185">Reference proteome</keyword>
<feature type="non-terminal residue" evidence="1">
    <location>
        <position position="1"/>
    </location>
</feature>
<organism evidence="1 2">
    <name type="scientific">Pristionchus entomophagus</name>
    <dbReference type="NCBI Taxonomy" id="358040"/>
    <lineage>
        <taxon>Eukaryota</taxon>
        <taxon>Metazoa</taxon>
        <taxon>Ecdysozoa</taxon>
        <taxon>Nematoda</taxon>
        <taxon>Chromadorea</taxon>
        <taxon>Rhabditida</taxon>
        <taxon>Rhabditina</taxon>
        <taxon>Diplogasteromorpha</taxon>
        <taxon>Diplogasteroidea</taxon>
        <taxon>Neodiplogasteridae</taxon>
        <taxon>Pristionchus</taxon>
    </lineage>
</organism>